<gene>
    <name evidence="5" type="ORF">FKG95_11670</name>
</gene>
<name>A0A545TUA7_9PROT</name>
<sequence>MKPVFLQLSWGPDGVTAEGDHTYYHGNAIEQADGTRNGVYSEWSWDGDTLKVGTCRYGMSPLFYYCGDTEIFVSNSIPKLLELGAPNAWDDDAMAVFIRRQTFLGEDTPFKHIRATPPGARLTWKDGHMTLEGKAFAPKPQHLKRSAMIDGVIDLFAQAIARRLPQTDEFYLPLTGGKDSRHILLELNRQSALPKACVTASFPPPLTNQDREIAAQLAARVGVPHITLPPPPPGIADEQRKNIMTNFCTVEHGWAVPLVDFLKANTQASFDGLGLDVFFNTIWYSEHRARLYEESAFETLATDLLGDSEAAFSVIFTSETNRRFCRSRAIARLVKELKIHANCPHPVAAAQFWSRTRRTTSTFTFGMQNSIPTVHTPFLDLDLFDFVYGLPKSSLRESSMHVDVISNAYKNFSDIGYFVRKEHQTIDKKYLRKLSLDLVRNNSRHVTKPTVLNRKKTNYSLLKSFVTGDKLDLDWLQPNLLACLLQIEGHNHRLPRQ</sequence>
<dbReference type="OrthoDB" id="4897717at2"/>
<dbReference type="InterPro" id="IPR014729">
    <property type="entry name" value="Rossmann-like_a/b/a_fold"/>
</dbReference>
<dbReference type="InterPro" id="IPR029055">
    <property type="entry name" value="Ntn_hydrolases_N"/>
</dbReference>
<keyword evidence="6" id="KW-1185">Reference proteome</keyword>
<dbReference type="SUPFAM" id="SSF52402">
    <property type="entry name" value="Adenine nucleotide alpha hydrolases-like"/>
    <property type="match status" value="1"/>
</dbReference>
<evidence type="ECO:0000256" key="2">
    <source>
        <dbReference type="ARBA" id="ARBA00012737"/>
    </source>
</evidence>
<evidence type="ECO:0000313" key="6">
    <source>
        <dbReference type="Proteomes" id="UP000315252"/>
    </source>
</evidence>
<dbReference type="InterPro" id="IPR051786">
    <property type="entry name" value="ASN_synthetase/amidase"/>
</dbReference>
<comment type="catalytic activity">
    <reaction evidence="3">
        <text>L-aspartate + L-glutamine + ATP + H2O = L-asparagine + L-glutamate + AMP + diphosphate + H(+)</text>
        <dbReference type="Rhea" id="RHEA:12228"/>
        <dbReference type="ChEBI" id="CHEBI:15377"/>
        <dbReference type="ChEBI" id="CHEBI:15378"/>
        <dbReference type="ChEBI" id="CHEBI:29985"/>
        <dbReference type="ChEBI" id="CHEBI:29991"/>
        <dbReference type="ChEBI" id="CHEBI:30616"/>
        <dbReference type="ChEBI" id="CHEBI:33019"/>
        <dbReference type="ChEBI" id="CHEBI:58048"/>
        <dbReference type="ChEBI" id="CHEBI:58359"/>
        <dbReference type="ChEBI" id="CHEBI:456215"/>
        <dbReference type="EC" id="6.3.5.4"/>
    </reaction>
</comment>
<dbReference type="GO" id="GO:0006529">
    <property type="term" value="P:asparagine biosynthetic process"/>
    <property type="evidence" value="ECO:0007669"/>
    <property type="project" value="InterPro"/>
</dbReference>
<reference evidence="5 6" key="1">
    <citation type="submission" date="2019-06" db="EMBL/GenBank/DDBJ databases">
        <title>Whole genome sequence for Rhodospirillaceae sp. R148.</title>
        <authorList>
            <person name="Wang G."/>
        </authorList>
    </citation>
    <scope>NUCLEOTIDE SEQUENCE [LARGE SCALE GENOMIC DNA]</scope>
    <source>
        <strain evidence="5 6">R148</strain>
    </source>
</reference>
<protein>
    <recommendedName>
        <fullName evidence="2">asparagine synthase (glutamine-hydrolyzing)</fullName>
        <ecNumber evidence="2">6.3.5.4</ecNumber>
    </recommendedName>
</protein>
<dbReference type="GO" id="GO:0004066">
    <property type="term" value="F:asparagine synthase (glutamine-hydrolyzing) activity"/>
    <property type="evidence" value="ECO:0007669"/>
    <property type="project" value="UniProtKB-EC"/>
</dbReference>
<evidence type="ECO:0000256" key="3">
    <source>
        <dbReference type="ARBA" id="ARBA00048741"/>
    </source>
</evidence>
<dbReference type="EMBL" id="VHSH01000003">
    <property type="protein sequence ID" value="TQV80800.1"/>
    <property type="molecule type" value="Genomic_DNA"/>
</dbReference>
<dbReference type="AlphaFoldDB" id="A0A545TUA7"/>
<evidence type="ECO:0000313" key="5">
    <source>
        <dbReference type="EMBL" id="TQV80800.1"/>
    </source>
</evidence>
<dbReference type="Gene3D" id="3.40.50.620">
    <property type="entry name" value="HUPs"/>
    <property type="match status" value="1"/>
</dbReference>
<evidence type="ECO:0000259" key="4">
    <source>
        <dbReference type="Pfam" id="PF00733"/>
    </source>
</evidence>
<feature type="domain" description="Asparagine synthetase" evidence="4">
    <location>
        <begin position="153"/>
        <end position="229"/>
    </location>
</feature>
<dbReference type="Gene3D" id="3.60.20.10">
    <property type="entry name" value="Glutamine Phosphoribosylpyrophosphate, subunit 1, domain 1"/>
    <property type="match status" value="1"/>
</dbReference>
<dbReference type="PANTHER" id="PTHR43284">
    <property type="entry name" value="ASPARAGINE SYNTHETASE (GLUTAMINE-HYDROLYZING)"/>
    <property type="match status" value="1"/>
</dbReference>
<organism evidence="5 6">
    <name type="scientific">Denitrobaculum tricleocarpae</name>
    <dbReference type="NCBI Taxonomy" id="2591009"/>
    <lineage>
        <taxon>Bacteria</taxon>
        <taxon>Pseudomonadati</taxon>
        <taxon>Pseudomonadota</taxon>
        <taxon>Alphaproteobacteria</taxon>
        <taxon>Rhodospirillales</taxon>
        <taxon>Rhodospirillaceae</taxon>
        <taxon>Denitrobaculum</taxon>
    </lineage>
</organism>
<comment type="caution">
    <text evidence="5">The sequence shown here is derived from an EMBL/GenBank/DDBJ whole genome shotgun (WGS) entry which is preliminary data.</text>
</comment>
<dbReference type="Proteomes" id="UP000315252">
    <property type="component" value="Unassembled WGS sequence"/>
</dbReference>
<dbReference type="InterPro" id="IPR001962">
    <property type="entry name" value="Asn_synthase"/>
</dbReference>
<accession>A0A545TUA7</accession>
<dbReference type="EC" id="6.3.5.4" evidence="2"/>
<dbReference type="PANTHER" id="PTHR43284:SF1">
    <property type="entry name" value="ASPARAGINE SYNTHETASE"/>
    <property type="match status" value="1"/>
</dbReference>
<proteinExistence type="predicted"/>
<dbReference type="SUPFAM" id="SSF56235">
    <property type="entry name" value="N-terminal nucleophile aminohydrolases (Ntn hydrolases)"/>
    <property type="match status" value="1"/>
</dbReference>
<comment type="pathway">
    <text evidence="1">Amino-acid biosynthesis; L-asparagine biosynthesis; L-asparagine from L-aspartate (L-Gln route): step 1/1.</text>
</comment>
<dbReference type="Pfam" id="PF00733">
    <property type="entry name" value="Asn_synthase"/>
    <property type="match status" value="1"/>
</dbReference>
<dbReference type="RefSeq" id="WP_142896514.1">
    <property type="nucleotide sequence ID" value="NZ_ML660054.1"/>
</dbReference>
<evidence type="ECO:0000256" key="1">
    <source>
        <dbReference type="ARBA" id="ARBA00005187"/>
    </source>
</evidence>